<dbReference type="SUPFAM" id="SSF53474">
    <property type="entry name" value="alpha/beta-Hydrolases"/>
    <property type="match status" value="1"/>
</dbReference>
<dbReference type="eggNOG" id="COG1073">
    <property type="taxonomic scope" value="Bacteria"/>
</dbReference>
<dbReference type="Gene3D" id="3.40.50.1820">
    <property type="entry name" value="alpha/beta hydrolase"/>
    <property type="match status" value="1"/>
</dbReference>
<name>A0A1E8E441_9GAMM</name>
<evidence type="ECO:0000313" key="2">
    <source>
        <dbReference type="Proteomes" id="UP000186931"/>
    </source>
</evidence>
<gene>
    <name evidence="1" type="ORF">BJN41_07640</name>
</gene>
<dbReference type="STRING" id="202956.BJN41_07640"/>
<dbReference type="EMBL" id="MKQS01000003">
    <property type="protein sequence ID" value="OFE44401.1"/>
    <property type="molecule type" value="Genomic_DNA"/>
</dbReference>
<reference evidence="1 2" key="1">
    <citation type="submission" date="2016-10" db="EMBL/GenBank/DDBJ databases">
        <title>Genome of airborne Acinetobacter sp. 5-2Ac02 in the hospital environment: Species near to Acinetobacter towneri.</title>
        <authorList>
            <person name="Barbosa B."/>
            <person name="Fernandez-Garcia L."/>
            <person name="Gato E."/>
            <person name="Leao R."/>
            <person name="Albano R."/>
            <person name="Fernandez B."/>
            <person name="Fernandez-Cuenca F."/>
            <person name="Marques E."/>
            <person name="Tomas M."/>
        </authorList>
    </citation>
    <scope>NUCLEOTIDE SEQUENCE [LARGE SCALE GENOMIC DNA]</scope>
    <source>
        <strain evidence="1 2">5-2Ac02</strain>
    </source>
</reference>
<keyword evidence="1" id="KW-0378">Hydrolase</keyword>
<dbReference type="InterPro" id="IPR029058">
    <property type="entry name" value="AB_hydrolase_fold"/>
</dbReference>
<comment type="caution">
    <text evidence="1">The sequence shown here is derived from an EMBL/GenBank/DDBJ whole genome shotgun (WGS) entry which is preliminary data.</text>
</comment>
<evidence type="ECO:0000313" key="1">
    <source>
        <dbReference type="EMBL" id="OFE44401.1"/>
    </source>
</evidence>
<dbReference type="Proteomes" id="UP000186931">
    <property type="component" value="Unassembled WGS sequence"/>
</dbReference>
<organism evidence="1 2">
    <name type="scientific">Acinetobacter towneri</name>
    <dbReference type="NCBI Taxonomy" id="202956"/>
    <lineage>
        <taxon>Bacteria</taxon>
        <taxon>Pseudomonadati</taxon>
        <taxon>Pseudomonadota</taxon>
        <taxon>Gammaproteobacteria</taxon>
        <taxon>Moraxellales</taxon>
        <taxon>Moraxellaceae</taxon>
        <taxon>Acinetobacter</taxon>
    </lineage>
</organism>
<dbReference type="GO" id="GO:0016787">
    <property type="term" value="F:hydrolase activity"/>
    <property type="evidence" value="ECO:0007669"/>
    <property type="project" value="UniProtKB-KW"/>
</dbReference>
<dbReference type="AlphaFoldDB" id="A0A1E8E441"/>
<proteinExistence type="predicted"/>
<protein>
    <submittedName>
        <fullName evidence="1">Hydrolase</fullName>
    </submittedName>
</protein>
<accession>A0A1E8E441</accession>
<sequence length="243" mass="26769">MQQQILLITGWGGGTALLNPLQQALTAQGFRVELINIFNAADTEVMQQQVEFARQFDVIMGWSLGGQLATLLVDAIASQYAEYKTLITIASNPCFVAQADWDTAMSQATFAQFKQSFAQDPILTLKRFGFMVCQGVSSSKTDLLQLQSLVQPQSQSLLQQGLNLLENLNLVKMLKSYPGQQYHLFAEQDVLVDCKVAAKLQNLAAKFLSVDVLQGSHGLPLFHANELTSKICQYLQKNPPTGP</sequence>
<dbReference type="RefSeq" id="WP_070152965.1">
    <property type="nucleotide sequence ID" value="NZ_MKQS01000003.1"/>
</dbReference>